<dbReference type="SUPFAM" id="SSF103481">
    <property type="entry name" value="Multidrug resistance efflux transporter EmrE"/>
    <property type="match status" value="1"/>
</dbReference>
<evidence type="ECO:0000256" key="4">
    <source>
        <dbReference type="ARBA" id="ARBA00023136"/>
    </source>
</evidence>
<dbReference type="Pfam" id="PF03151">
    <property type="entry name" value="TPT"/>
    <property type="match status" value="1"/>
</dbReference>
<dbReference type="GO" id="GO:0016020">
    <property type="term" value="C:membrane"/>
    <property type="evidence" value="ECO:0007669"/>
    <property type="project" value="UniProtKB-SubCell"/>
</dbReference>
<keyword evidence="8" id="KW-1185">Reference proteome</keyword>
<feature type="transmembrane region" description="Helical" evidence="5">
    <location>
        <begin position="38"/>
        <end position="61"/>
    </location>
</feature>
<dbReference type="OrthoDB" id="417037at2759"/>
<dbReference type="NCBIfam" id="TIGR00803">
    <property type="entry name" value="nst"/>
    <property type="match status" value="1"/>
</dbReference>
<evidence type="ECO:0000313" key="8">
    <source>
        <dbReference type="Proteomes" id="UP001150569"/>
    </source>
</evidence>
<feature type="transmembrane region" description="Helical" evidence="5">
    <location>
        <begin position="227"/>
        <end position="249"/>
    </location>
</feature>
<dbReference type="InterPro" id="IPR037185">
    <property type="entry name" value="EmrE-like"/>
</dbReference>
<keyword evidence="4 5" id="KW-0472">Membrane</keyword>
<keyword evidence="3 5" id="KW-1133">Transmembrane helix</keyword>
<feature type="transmembrane region" description="Helical" evidence="5">
    <location>
        <begin position="282"/>
        <end position="301"/>
    </location>
</feature>
<evidence type="ECO:0000256" key="2">
    <source>
        <dbReference type="ARBA" id="ARBA00022692"/>
    </source>
</evidence>
<reference evidence="7" key="1">
    <citation type="submission" date="2022-07" db="EMBL/GenBank/DDBJ databases">
        <title>Phylogenomic reconstructions and comparative analyses of Kickxellomycotina fungi.</title>
        <authorList>
            <person name="Reynolds N.K."/>
            <person name="Stajich J.E."/>
            <person name="Barry K."/>
            <person name="Grigoriev I.V."/>
            <person name="Crous P."/>
            <person name="Smith M.E."/>
        </authorList>
    </citation>
    <scope>NUCLEOTIDE SEQUENCE</scope>
    <source>
        <strain evidence="7">RSA 861</strain>
    </source>
</reference>
<dbReference type="InterPro" id="IPR004853">
    <property type="entry name" value="Sugar_P_trans_dom"/>
</dbReference>
<name>A0A9W8AGJ3_9FUNG</name>
<proteinExistence type="predicted"/>
<keyword evidence="2 5" id="KW-0812">Transmembrane</keyword>
<gene>
    <name evidence="7" type="primary">VRG4_2</name>
    <name evidence="7" type="ORF">IWQ60_000225</name>
</gene>
<evidence type="ECO:0000313" key="7">
    <source>
        <dbReference type="EMBL" id="KAJ1930528.1"/>
    </source>
</evidence>
<feature type="transmembrane region" description="Helical" evidence="5">
    <location>
        <begin position="192"/>
        <end position="215"/>
    </location>
</feature>
<dbReference type="EMBL" id="JANBPT010000005">
    <property type="protein sequence ID" value="KAJ1930528.1"/>
    <property type="molecule type" value="Genomic_DNA"/>
</dbReference>
<organism evidence="7 8">
    <name type="scientific">Tieghemiomyces parasiticus</name>
    <dbReference type="NCBI Taxonomy" id="78921"/>
    <lineage>
        <taxon>Eukaryota</taxon>
        <taxon>Fungi</taxon>
        <taxon>Fungi incertae sedis</taxon>
        <taxon>Zoopagomycota</taxon>
        <taxon>Kickxellomycotina</taxon>
        <taxon>Dimargaritomycetes</taxon>
        <taxon>Dimargaritales</taxon>
        <taxon>Dimargaritaceae</taxon>
        <taxon>Tieghemiomyces</taxon>
    </lineage>
</organism>
<evidence type="ECO:0000256" key="5">
    <source>
        <dbReference type="SAM" id="Phobius"/>
    </source>
</evidence>
<feature type="transmembrane region" description="Helical" evidence="5">
    <location>
        <begin position="97"/>
        <end position="116"/>
    </location>
</feature>
<sequence>MASITAFASAVPILAYCLSSITMTMVNKFVLSGFQHHMVFLMLGIQALSSVVLLVVSSKFLNLQYRSMSMADARAWLPVSVTQAVMLYTGGKSLQYLNVPLFTIFKNLTIILVAYGERLMFKSIVTPLMMAAFGLMVLSSIVGGWNDIQFNLLGYMWMAMNCFSSAFFVLHMRRVMKVVNFKDFDTVYYNNLLTAPMFFVLSIVVENWGEFLAYYDATEHRAEYWSFVRSNLFSGICAFAISYCTAWCIRTTSSTTYSMAGALNKLPIAVFAMVYFDDPVTAGGVLAVALGFSAGLVYTHAKNLQKKDSASQVNLPTPISMEPVKNINVRVKNDH</sequence>
<evidence type="ECO:0000256" key="3">
    <source>
        <dbReference type="ARBA" id="ARBA00022989"/>
    </source>
</evidence>
<dbReference type="Proteomes" id="UP001150569">
    <property type="component" value="Unassembled WGS sequence"/>
</dbReference>
<feature type="domain" description="Sugar phosphate transporter" evidence="6">
    <location>
        <begin position="17"/>
        <end position="296"/>
    </location>
</feature>
<dbReference type="AlphaFoldDB" id="A0A9W8AGJ3"/>
<evidence type="ECO:0000256" key="1">
    <source>
        <dbReference type="ARBA" id="ARBA00004141"/>
    </source>
</evidence>
<dbReference type="PANTHER" id="PTHR11132">
    <property type="entry name" value="SOLUTE CARRIER FAMILY 35"/>
    <property type="match status" value="1"/>
</dbReference>
<feature type="transmembrane region" description="Helical" evidence="5">
    <location>
        <begin position="128"/>
        <end position="146"/>
    </location>
</feature>
<protein>
    <submittedName>
        <fullName evidence="7">GDP-mannose transporter into the lumen of the Golgi</fullName>
    </submittedName>
</protein>
<evidence type="ECO:0000259" key="6">
    <source>
        <dbReference type="Pfam" id="PF03151"/>
    </source>
</evidence>
<dbReference type="InterPro" id="IPR050186">
    <property type="entry name" value="TPT_transporter"/>
</dbReference>
<comment type="caution">
    <text evidence="7">The sequence shown here is derived from an EMBL/GenBank/DDBJ whole genome shotgun (WGS) entry which is preliminary data.</text>
</comment>
<feature type="transmembrane region" description="Helical" evidence="5">
    <location>
        <begin position="152"/>
        <end position="171"/>
    </location>
</feature>
<accession>A0A9W8AGJ3</accession>
<comment type="subcellular location">
    <subcellularLocation>
        <location evidence="1">Membrane</location>
        <topology evidence="1">Multi-pass membrane protein</topology>
    </subcellularLocation>
</comment>